<organism evidence="3 4">
    <name type="scientific">Halogranum amylolyticum</name>
    <dbReference type="NCBI Taxonomy" id="660520"/>
    <lineage>
        <taxon>Archaea</taxon>
        <taxon>Methanobacteriati</taxon>
        <taxon>Methanobacteriota</taxon>
        <taxon>Stenosarchaea group</taxon>
        <taxon>Halobacteria</taxon>
        <taxon>Halobacteriales</taxon>
        <taxon>Haloferacaceae</taxon>
    </lineage>
</organism>
<dbReference type="RefSeq" id="WP_211609268.1">
    <property type="nucleotide sequence ID" value="NZ_FODV01000020.1"/>
</dbReference>
<dbReference type="OrthoDB" id="206471at2157"/>
<feature type="domain" description="DUF6884" evidence="2">
    <location>
        <begin position="4"/>
        <end position="139"/>
    </location>
</feature>
<reference evidence="4" key="1">
    <citation type="submission" date="2016-10" db="EMBL/GenBank/DDBJ databases">
        <authorList>
            <person name="Varghese N."/>
            <person name="Submissions S."/>
        </authorList>
    </citation>
    <scope>NUCLEOTIDE SEQUENCE [LARGE SCALE GENOMIC DNA]</scope>
    <source>
        <strain evidence="4">CGMCC 1.10121</strain>
    </source>
</reference>
<dbReference type="Proteomes" id="UP000199126">
    <property type="component" value="Unassembled WGS sequence"/>
</dbReference>
<feature type="region of interest" description="Disordered" evidence="1">
    <location>
        <begin position="1"/>
        <end position="20"/>
    </location>
</feature>
<proteinExistence type="predicted"/>
<evidence type="ECO:0000313" key="4">
    <source>
        <dbReference type="Proteomes" id="UP000199126"/>
    </source>
</evidence>
<gene>
    <name evidence="3" type="ORF">SAMN04487948_1206</name>
</gene>
<name>A0A1H8VV40_9EURY</name>
<evidence type="ECO:0000259" key="2">
    <source>
        <dbReference type="Pfam" id="PF21818"/>
    </source>
</evidence>
<accession>A0A1H8VV40</accession>
<evidence type="ECO:0000256" key="1">
    <source>
        <dbReference type="SAM" id="MobiDB-lite"/>
    </source>
</evidence>
<dbReference type="EMBL" id="FODV01000020">
    <property type="protein sequence ID" value="SEP19312.1"/>
    <property type="molecule type" value="Genomic_DNA"/>
</dbReference>
<dbReference type="InterPro" id="IPR049251">
    <property type="entry name" value="DUF6884"/>
</dbReference>
<keyword evidence="4" id="KW-1185">Reference proteome</keyword>
<sequence length="142" mass="16129">MTEVGLISCTKSKRDEPAQPRDLYDTSTLFTKVRTYAEATHDSWYVLSAQHHLLDPDGPAIEPYDETLNNYGVEARRKWAETVYEQLDAEGLTGPETTLVIHAGKKYYEELLPHLADDPCDIEIPTEGLQIGETLSWYTDRP</sequence>
<evidence type="ECO:0000313" key="3">
    <source>
        <dbReference type="EMBL" id="SEP19312.1"/>
    </source>
</evidence>
<dbReference type="Pfam" id="PF21818">
    <property type="entry name" value="DUF6884"/>
    <property type="match status" value="1"/>
</dbReference>
<dbReference type="AlphaFoldDB" id="A0A1H8VV40"/>
<protein>
    <recommendedName>
        <fullName evidence="2">DUF6884 domain-containing protein</fullName>
    </recommendedName>
</protein>